<name>A0A199VF17_ANACO</name>
<proteinExistence type="predicted"/>
<dbReference type="PANTHER" id="PTHR36766:SF40">
    <property type="entry name" value="DISEASE RESISTANCE PROTEIN RGA3"/>
    <property type="match status" value="1"/>
</dbReference>
<dbReference type="Gene3D" id="3.80.10.10">
    <property type="entry name" value="Ribonuclease Inhibitor"/>
    <property type="match status" value="3"/>
</dbReference>
<dbReference type="PANTHER" id="PTHR36766">
    <property type="entry name" value="PLANT BROAD-SPECTRUM MILDEW RESISTANCE PROTEIN RPW8"/>
    <property type="match status" value="1"/>
</dbReference>
<dbReference type="Proteomes" id="UP000092600">
    <property type="component" value="Unassembled WGS sequence"/>
</dbReference>
<evidence type="ECO:0000313" key="2">
    <source>
        <dbReference type="Proteomes" id="UP000092600"/>
    </source>
</evidence>
<organism evidence="1 2">
    <name type="scientific">Ananas comosus</name>
    <name type="common">Pineapple</name>
    <name type="synonym">Ananas ananas</name>
    <dbReference type="NCBI Taxonomy" id="4615"/>
    <lineage>
        <taxon>Eukaryota</taxon>
        <taxon>Viridiplantae</taxon>
        <taxon>Streptophyta</taxon>
        <taxon>Embryophyta</taxon>
        <taxon>Tracheophyta</taxon>
        <taxon>Spermatophyta</taxon>
        <taxon>Magnoliopsida</taxon>
        <taxon>Liliopsida</taxon>
        <taxon>Poales</taxon>
        <taxon>Bromeliaceae</taxon>
        <taxon>Bromelioideae</taxon>
        <taxon>Ananas</taxon>
    </lineage>
</organism>
<dbReference type="InterPro" id="IPR032675">
    <property type="entry name" value="LRR_dom_sf"/>
</dbReference>
<comment type="caution">
    <text evidence="1">The sequence shown here is derived from an EMBL/GenBank/DDBJ whole genome shotgun (WGS) entry which is preliminary data.</text>
</comment>
<dbReference type="AlphaFoldDB" id="A0A199VF17"/>
<protein>
    <submittedName>
        <fullName evidence="1">Putative disease resistance protein RGA1</fullName>
    </submittedName>
</protein>
<accession>A0A199VF17</accession>
<dbReference type="SUPFAM" id="SSF52058">
    <property type="entry name" value="L domain-like"/>
    <property type="match status" value="1"/>
</dbReference>
<dbReference type="EMBL" id="LSRQ01002032">
    <property type="protein sequence ID" value="OAY75689.1"/>
    <property type="molecule type" value="Genomic_DNA"/>
</dbReference>
<evidence type="ECO:0000313" key="1">
    <source>
        <dbReference type="EMBL" id="OAY75689.1"/>
    </source>
</evidence>
<gene>
    <name evidence="1" type="ORF">ACMD2_08361</name>
</gene>
<reference evidence="1 2" key="1">
    <citation type="journal article" date="2016" name="DNA Res.">
        <title>The draft genome of MD-2 pineapple using hybrid error correction of long reads.</title>
        <authorList>
            <person name="Redwan R.M."/>
            <person name="Saidin A."/>
            <person name="Kumar S.V."/>
        </authorList>
    </citation>
    <scope>NUCLEOTIDE SEQUENCE [LARGE SCALE GENOMIC DNA]</scope>
    <source>
        <strain evidence="2">cv. MD2</strain>
        <tissue evidence="1">Leaf</tissue>
    </source>
</reference>
<sequence length="427" mass="48091">MTDLSLINLASIELINCKRWEHLPHLRQFSSLQYLCLSRLHAIKQIDCSFSRSSTGCAFPLSKKLLLLDMPNLEEWIGIDDGCMFPQLYFMEIFGCPNLRGIPTLPRSLRRLEISDVGLTALPTINHNCENNNQQEHFQALASLTIERCEKLKYIPAEFFQKFNAVEVLSIEKCPQLTKRGISDIQLPCILDRLTIGRVMRGHGSWVTSLTCLELHDCVSVASLPPTQVCGRWTMLSYLKIQNCKELSSFGGLQSLVSLCYLEIEGCDKLIEVALLQQPPFLNDVGQKENAADRFLKNGELSIDHHALLCMEPLRSLSSIYSLTLSDGSRLTSLPEEWLLQNHAALKYLSITNAVSLQSLPQSMTKLCSFKSLSVYNASLIRSLPDLPTSLRALVITKCHPVLKERCQENIGLDWPKIANIPNVTIY</sequence>